<proteinExistence type="predicted"/>
<gene>
    <name evidence="1" type="ORF">AVEN_195083_1</name>
</gene>
<sequence length="144" mass="16172">MKKPKFSFPFATKNSVTNALIPFSYPKTWIYRDAVSNHPLQGQDAYHATFSTSVPNDHYPDLNNENKSAKITSDSGAAPLLTKVLTFSPDFYPVHPLDYKLAKFCFIWPALGPSEQAIFNDGPLASWKSPLFEVDSYRGYSNTD</sequence>
<reference evidence="1 2" key="1">
    <citation type="journal article" date="2019" name="Sci. Rep.">
        <title>Orb-weaving spider Araneus ventricosus genome elucidates the spidroin gene catalogue.</title>
        <authorList>
            <person name="Kono N."/>
            <person name="Nakamura H."/>
            <person name="Ohtoshi R."/>
            <person name="Moran D.A.P."/>
            <person name="Shinohara A."/>
            <person name="Yoshida Y."/>
            <person name="Fujiwara M."/>
            <person name="Mori M."/>
            <person name="Tomita M."/>
            <person name="Arakawa K."/>
        </authorList>
    </citation>
    <scope>NUCLEOTIDE SEQUENCE [LARGE SCALE GENOMIC DNA]</scope>
</reference>
<comment type="caution">
    <text evidence="1">The sequence shown here is derived from an EMBL/GenBank/DDBJ whole genome shotgun (WGS) entry which is preliminary data.</text>
</comment>
<evidence type="ECO:0000313" key="2">
    <source>
        <dbReference type="Proteomes" id="UP000499080"/>
    </source>
</evidence>
<dbReference type="EMBL" id="BGPR01000077">
    <property type="protein sequence ID" value="GBL91179.1"/>
    <property type="molecule type" value="Genomic_DNA"/>
</dbReference>
<dbReference type="Proteomes" id="UP000499080">
    <property type="component" value="Unassembled WGS sequence"/>
</dbReference>
<dbReference type="AlphaFoldDB" id="A0A4Y2BHZ0"/>
<accession>A0A4Y2BHZ0</accession>
<keyword evidence="2" id="KW-1185">Reference proteome</keyword>
<name>A0A4Y2BHZ0_ARAVE</name>
<organism evidence="1 2">
    <name type="scientific">Araneus ventricosus</name>
    <name type="common">Orbweaver spider</name>
    <name type="synonym">Epeira ventricosa</name>
    <dbReference type="NCBI Taxonomy" id="182803"/>
    <lineage>
        <taxon>Eukaryota</taxon>
        <taxon>Metazoa</taxon>
        <taxon>Ecdysozoa</taxon>
        <taxon>Arthropoda</taxon>
        <taxon>Chelicerata</taxon>
        <taxon>Arachnida</taxon>
        <taxon>Araneae</taxon>
        <taxon>Araneomorphae</taxon>
        <taxon>Entelegynae</taxon>
        <taxon>Araneoidea</taxon>
        <taxon>Araneidae</taxon>
        <taxon>Araneus</taxon>
    </lineage>
</organism>
<evidence type="ECO:0000313" key="1">
    <source>
        <dbReference type="EMBL" id="GBL91179.1"/>
    </source>
</evidence>
<protein>
    <submittedName>
        <fullName evidence="1">Uncharacterized protein</fullName>
    </submittedName>
</protein>